<dbReference type="InterPro" id="IPR001736">
    <property type="entry name" value="PLipase_D/transphosphatidylase"/>
</dbReference>
<evidence type="ECO:0000259" key="2">
    <source>
        <dbReference type="PROSITE" id="PS50035"/>
    </source>
</evidence>
<dbReference type="STRING" id="51028.A0A0N4UZG5"/>
<evidence type="ECO:0000256" key="1">
    <source>
        <dbReference type="ARBA" id="ARBA00008664"/>
    </source>
</evidence>
<reference evidence="3 4" key="2">
    <citation type="submission" date="2018-10" db="EMBL/GenBank/DDBJ databases">
        <authorList>
            <consortium name="Pathogen Informatics"/>
        </authorList>
    </citation>
    <scope>NUCLEOTIDE SEQUENCE [LARGE SCALE GENOMIC DNA]</scope>
</reference>
<dbReference type="SMART" id="SM00155">
    <property type="entry name" value="PLDc"/>
    <property type="match status" value="2"/>
</dbReference>
<dbReference type="PANTHER" id="PTHR10185:SF25">
    <property type="entry name" value="PLD PHOSPHODIESTERASE DOMAIN-CONTAINING PROTEIN"/>
    <property type="match status" value="1"/>
</dbReference>
<evidence type="ECO:0000313" key="3">
    <source>
        <dbReference type="EMBL" id="VDD87580.1"/>
    </source>
</evidence>
<dbReference type="PROSITE" id="PS50035">
    <property type="entry name" value="PLD"/>
    <property type="match status" value="2"/>
</dbReference>
<dbReference type="InterPro" id="IPR032803">
    <property type="entry name" value="PLDc_3"/>
</dbReference>
<gene>
    <name evidence="3" type="ORF">EVEC_LOCUS2723</name>
</gene>
<reference evidence="5" key="1">
    <citation type="submission" date="2017-02" db="UniProtKB">
        <authorList>
            <consortium name="WormBaseParasite"/>
        </authorList>
    </citation>
    <scope>IDENTIFICATION</scope>
</reference>
<organism evidence="5">
    <name type="scientific">Enterobius vermicularis</name>
    <name type="common">Human pinworm</name>
    <dbReference type="NCBI Taxonomy" id="51028"/>
    <lineage>
        <taxon>Eukaryota</taxon>
        <taxon>Metazoa</taxon>
        <taxon>Ecdysozoa</taxon>
        <taxon>Nematoda</taxon>
        <taxon>Chromadorea</taxon>
        <taxon>Rhabditida</taxon>
        <taxon>Spirurina</taxon>
        <taxon>Oxyuridomorpha</taxon>
        <taxon>Oxyuroidea</taxon>
        <taxon>Oxyuridae</taxon>
        <taxon>Enterobius</taxon>
    </lineage>
</organism>
<dbReference type="OrthoDB" id="1923775at2759"/>
<dbReference type="PANTHER" id="PTHR10185">
    <property type="entry name" value="PHOSPHOLIPASE D - RELATED"/>
    <property type="match status" value="1"/>
</dbReference>
<keyword evidence="4" id="KW-1185">Reference proteome</keyword>
<dbReference type="AlphaFoldDB" id="A0A0N4UZG5"/>
<accession>A0A0N4UZG5</accession>
<proteinExistence type="inferred from homology"/>
<evidence type="ECO:0000313" key="5">
    <source>
        <dbReference type="WBParaSite" id="EVEC_0000301501-mRNA-1"/>
    </source>
</evidence>
<evidence type="ECO:0000313" key="4">
    <source>
        <dbReference type="Proteomes" id="UP000274131"/>
    </source>
</evidence>
<feature type="domain" description="PLD phosphodiesterase" evidence="2">
    <location>
        <begin position="344"/>
        <end position="370"/>
    </location>
</feature>
<dbReference type="Pfam" id="PF13918">
    <property type="entry name" value="PLDc_3"/>
    <property type="match status" value="1"/>
</dbReference>
<protein>
    <submittedName>
        <fullName evidence="5">PLD phosphodiesterase domain-containing protein</fullName>
    </submittedName>
</protein>
<dbReference type="Gene3D" id="3.30.870.10">
    <property type="entry name" value="Endonuclease Chain A"/>
    <property type="match status" value="2"/>
</dbReference>
<feature type="domain" description="PLD phosphodiesterase" evidence="2">
    <location>
        <begin position="129"/>
        <end position="156"/>
    </location>
</feature>
<dbReference type="CDD" id="cd09107">
    <property type="entry name" value="PLDc_vPLD3_4_5_like_2"/>
    <property type="match status" value="1"/>
</dbReference>
<sequence length="407" mass="45782">MKIQKICFSRLEIVESIPENISFGDIPLPRSTYDAWNSLVSESKSEILIAAYKSSLRGIHVFGDQNQSFSRKGEEIFKKLLDSGLNRGLSIKIVENYPPKDKGDNADAVALAETGIATRRYLNFQKILGRGTMHSKFLITDKQNFYLGSANLDWRSLNQKMELGVLVKSCPCLATELSNVFGAYWTLTQPNAKANAQFRENQQKAMFNSENPLVIQIKGSPASVYLATSPPQLNGPGRTWDLHAITKTIDNAKTFLYIHVMDYFPMFIYAKPRKYWPVIDNAIRRAILRGVEVKILAAALHHPRLGLRFLSSLEALNGATSKSTISAKIFKVPTALDLATVLRRERRTHNKFVVTDDTVIVGTSNWSGDYFEGGSTGAALIITQTEKHQRPIVDEMKNIFLRDWYCL</sequence>
<dbReference type="CDD" id="cd09106">
    <property type="entry name" value="PLDc_vPLD3_4_5_like_1"/>
    <property type="match status" value="1"/>
</dbReference>
<dbReference type="EMBL" id="UXUI01007437">
    <property type="protein sequence ID" value="VDD87580.1"/>
    <property type="molecule type" value="Genomic_DNA"/>
</dbReference>
<dbReference type="WBParaSite" id="EVEC_0000301501-mRNA-1">
    <property type="protein sequence ID" value="EVEC_0000301501-mRNA-1"/>
    <property type="gene ID" value="EVEC_0000301501"/>
</dbReference>
<dbReference type="GO" id="GO:0003824">
    <property type="term" value="F:catalytic activity"/>
    <property type="evidence" value="ECO:0007669"/>
    <property type="project" value="InterPro"/>
</dbReference>
<name>A0A0N4UZG5_ENTVE</name>
<dbReference type="Proteomes" id="UP000274131">
    <property type="component" value="Unassembled WGS sequence"/>
</dbReference>
<comment type="similarity">
    <text evidence="1">Belongs to the phospholipase D family.</text>
</comment>
<dbReference type="SUPFAM" id="SSF56024">
    <property type="entry name" value="Phospholipase D/nuclease"/>
    <property type="match status" value="2"/>
</dbReference>
<dbReference type="InterPro" id="IPR050874">
    <property type="entry name" value="Diverse_PLD-related"/>
</dbReference>